<protein>
    <submittedName>
        <fullName evidence="1">Uncharacterized protein</fullName>
    </submittedName>
</protein>
<evidence type="ECO:0000313" key="1">
    <source>
        <dbReference type="EMBL" id="MEA5365198.1"/>
    </source>
</evidence>
<dbReference type="Proteomes" id="UP001304298">
    <property type="component" value="Unassembled WGS sequence"/>
</dbReference>
<proteinExistence type="predicted"/>
<comment type="caution">
    <text evidence="1">The sequence shown here is derived from an EMBL/GenBank/DDBJ whole genome shotgun (WGS) entry which is preliminary data.</text>
</comment>
<reference evidence="1 2" key="1">
    <citation type="submission" date="2023-12" db="EMBL/GenBank/DDBJ databases">
        <title>Amycolatopsis sp. V23-08.</title>
        <authorList>
            <person name="Somphong A."/>
        </authorList>
    </citation>
    <scope>NUCLEOTIDE SEQUENCE [LARGE SCALE GENOMIC DNA]</scope>
    <source>
        <strain evidence="1 2">V23-08</strain>
    </source>
</reference>
<name>A0ABU5RG00_9PSEU</name>
<dbReference type="RefSeq" id="WP_323333532.1">
    <property type="nucleotide sequence ID" value="NZ_JAYFSI010000011.1"/>
</dbReference>
<accession>A0ABU5RG00</accession>
<keyword evidence="2" id="KW-1185">Reference proteome</keyword>
<sequence length="350" mass="37497">MFTLQSATPATLTSVDDSLTFDSSDLPEDWVSAASEAHLFVQTAAKGLAQQNGLNIGDPGLYKSQGWFDALVSAIAKYADFVEIVGAKDIQVNNSTHSGSINLSAIMGSIMSLYLGPAAAAEWSTLNDLLGNASDPKVSDFMNFWWSHVAKSTTDTGMSIGPNVRTEDNQIQFAVCFYSMTHVIDDWRSLFVSSTYEEFDVSAGGLTLTMDYDNYVKYARPAVQDYLGLDIANKIHHAPVPKTTFLGGSRGSHILSAPHPVLDGTLAVTRTTHGVNVVDPHGDSMLGGNGIGDVTLDGPTLKGLRCGVFTKPRPVVGNSYVVTGTYDDTTLPFKYTVKCTQTGQQSSFAP</sequence>
<gene>
    <name evidence="1" type="ORF">VA596_37100</name>
</gene>
<evidence type="ECO:0000313" key="2">
    <source>
        <dbReference type="Proteomes" id="UP001304298"/>
    </source>
</evidence>
<dbReference type="EMBL" id="JAYFSI010000011">
    <property type="protein sequence ID" value="MEA5365198.1"/>
    <property type="molecule type" value="Genomic_DNA"/>
</dbReference>
<organism evidence="1 2">
    <name type="scientific">Amycolatopsis heterodermiae</name>
    <dbReference type="NCBI Taxonomy" id="3110235"/>
    <lineage>
        <taxon>Bacteria</taxon>
        <taxon>Bacillati</taxon>
        <taxon>Actinomycetota</taxon>
        <taxon>Actinomycetes</taxon>
        <taxon>Pseudonocardiales</taxon>
        <taxon>Pseudonocardiaceae</taxon>
        <taxon>Amycolatopsis</taxon>
    </lineage>
</organism>